<evidence type="ECO:0000313" key="2">
    <source>
        <dbReference type="EMBL" id="NXX71959.1"/>
    </source>
</evidence>
<proteinExistence type="predicted"/>
<accession>A0A852K3T9</accession>
<feature type="region of interest" description="Disordered" evidence="1">
    <location>
        <begin position="1"/>
        <end position="26"/>
    </location>
</feature>
<evidence type="ECO:0000256" key="1">
    <source>
        <dbReference type="SAM" id="MobiDB-lite"/>
    </source>
</evidence>
<name>A0A852K3T9_SPIPA</name>
<sequence length="83" mass="8654">NRGGVNSEQPPPLNNDGAGEESPLPQKCGAGVAAPCPLFSCACRDVLGWAFSEGRLEIFHGRGEWIGLRLPPGSAAQAVARLQ</sequence>
<protein>
    <submittedName>
        <fullName evidence="2">SIPA1 protein</fullName>
    </submittedName>
</protein>
<evidence type="ECO:0000313" key="3">
    <source>
        <dbReference type="Proteomes" id="UP000618746"/>
    </source>
</evidence>
<comment type="caution">
    <text evidence="2">The sequence shown here is derived from an EMBL/GenBank/DDBJ whole genome shotgun (WGS) entry which is preliminary data.</text>
</comment>
<dbReference type="OrthoDB" id="2499658at2759"/>
<organism evidence="2 3">
    <name type="scientific">Spizella passerina</name>
    <name type="common">Chipping sparrow</name>
    <dbReference type="NCBI Taxonomy" id="40210"/>
    <lineage>
        <taxon>Eukaryota</taxon>
        <taxon>Metazoa</taxon>
        <taxon>Chordata</taxon>
        <taxon>Craniata</taxon>
        <taxon>Vertebrata</taxon>
        <taxon>Euteleostomi</taxon>
        <taxon>Archelosauria</taxon>
        <taxon>Archosauria</taxon>
        <taxon>Dinosauria</taxon>
        <taxon>Saurischia</taxon>
        <taxon>Theropoda</taxon>
        <taxon>Coelurosauria</taxon>
        <taxon>Aves</taxon>
        <taxon>Neognathae</taxon>
        <taxon>Neoaves</taxon>
        <taxon>Telluraves</taxon>
        <taxon>Australaves</taxon>
        <taxon>Passeriformes</taxon>
        <taxon>Passerellidae</taxon>
        <taxon>Spizella</taxon>
    </lineage>
</organism>
<dbReference type="EMBL" id="WBNQ01093175">
    <property type="protein sequence ID" value="NXX71959.1"/>
    <property type="molecule type" value="Genomic_DNA"/>
</dbReference>
<keyword evidence="3" id="KW-1185">Reference proteome</keyword>
<dbReference type="Proteomes" id="UP000618746">
    <property type="component" value="Unassembled WGS sequence"/>
</dbReference>
<dbReference type="AlphaFoldDB" id="A0A852K3T9"/>
<gene>
    <name evidence="2" type="primary">Sipa1</name>
    <name evidence="2" type="ORF">SPIPAS_R10327</name>
</gene>
<feature type="non-terminal residue" evidence="2">
    <location>
        <position position="83"/>
    </location>
</feature>
<reference evidence="2" key="1">
    <citation type="submission" date="2020-02" db="EMBL/GenBank/DDBJ databases">
        <title>Bird 10,000 Genomes (B10K) Project - Family phase.</title>
        <authorList>
            <person name="Zhang G."/>
        </authorList>
    </citation>
    <scope>NUCLEOTIDE SEQUENCE</scope>
    <source>
        <strain evidence="2">B10K-DU-023-52</strain>
        <tissue evidence="2">Mixed tissue sample</tissue>
    </source>
</reference>
<feature type="non-terminal residue" evidence="2">
    <location>
        <position position="1"/>
    </location>
</feature>